<reference evidence="2" key="2">
    <citation type="submission" date="2013-05" db="EMBL/GenBank/DDBJ databases">
        <authorList>
            <person name="Carter J.-M."/>
            <person name="Baker S.C."/>
            <person name="Pink R."/>
            <person name="Carter D.R.F."/>
            <person name="Collins A."/>
            <person name="Tomlin J."/>
            <person name="Gibbs M."/>
            <person name="Breuker C.J."/>
        </authorList>
    </citation>
    <scope>NUCLEOTIDE SEQUENCE</scope>
    <source>
        <tissue evidence="2">Ovary</tissue>
    </source>
</reference>
<evidence type="ECO:0000313" key="2">
    <source>
        <dbReference type="EMBL" id="JAA80221.1"/>
    </source>
</evidence>
<keyword evidence="1" id="KW-0812">Transmembrane</keyword>
<dbReference type="AlphaFoldDB" id="S4NN90"/>
<feature type="transmembrane region" description="Helical" evidence="1">
    <location>
        <begin position="12"/>
        <end position="35"/>
    </location>
</feature>
<feature type="non-terminal residue" evidence="2">
    <location>
        <position position="111"/>
    </location>
</feature>
<dbReference type="EMBL" id="GAIX01012339">
    <property type="protein sequence ID" value="JAA80221.1"/>
    <property type="molecule type" value="Transcribed_RNA"/>
</dbReference>
<protein>
    <submittedName>
        <fullName evidence="2">Cytochrome b-c1 complex subunit 10</fullName>
    </submittedName>
</protein>
<keyword evidence="1" id="KW-1133">Transmembrane helix</keyword>
<feature type="non-terminal residue" evidence="2">
    <location>
        <position position="1"/>
    </location>
</feature>
<evidence type="ECO:0000256" key="1">
    <source>
        <dbReference type="SAM" id="Phobius"/>
    </source>
</evidence>
<keyword evidence="1" id="KW-0472">Membrane</keyword>
<sequence length="111" mass="12501">VVSTDKWTSLIYILSLSISRGLSLCCQIITGLWIFDHICSLLETLTCFYVTFFFRISILAIKNAGQDWQEAGSGSGELCLVRGGVWWLRLPGAAVRDRLEGVRHKDPLLRQ</sequence>
<feature type="transmembrane region" description="Helical" evidence="1">
    <location>
        <begin position="41"/>
        <end position="61"/>
    </location>
</feature>
<proteinExistence type="predicted"/>
<name>S4NN90_9NEOP</name>
<organism evidence="2">
    <name type="scientific">Pararge aegeria</name>
    <name type="common">speckled wood butterfly</name>
    <dbReference type="NCBI Taxonomy" id="116150"/>
    <lineage>
        <taxon>Eukaryota</taxon>
        <taxon>Metazoa</taxon>
        <taxon>Ecdysozoa</taxon>
        <taxon>Arthropoda</taxon>
        <taxon>Hexapoda</taxon>
        <taxon>Insecta</taxon>
        <taxon>Pterygota</taxon>
        <taxon>Neoptera</taxon>
        <taxon>Endopterygota</taxon>
        <taxon>Lepidoptera</taxon>
        <taxon>Glossata</taxon>
        <taxon>Ditrysia</taxon>
        <taxon>Papilionoidea</taxon>
        <taxon>Nymphalidae</taxon>
        <taxon>Satyrinae</taxon>
        <taxon>Satyrini</taxon>
        <taxon>Parargina</taxon>
        <taxon>Pararge</taxon>
    </lineage>
</organism>
<accession>S4NN90</accession>
<reference evidence="2" key="1">
    <citation type="journal article" date="2013" name="BMC Genomics">
        <title>Unscrambling butterfly oogenesis.</title>
        <authorList>
            <person name="Carter J.M."/>
            <person name="Baker S.C."/>
            <person name="Pink R."/>
            <person name="Carter D.R."/>
            <person name="Collins A."/>
            <person name="Tomlin J."/>
            <person name="Gibbs M."/>
            <person name="Breuker C.J."/>
        </authorList>
    </citation>
    <scope>NUCLEOTIDE SEQUENCE</scope>
    <source>
        <tissue evidence="2">Ovary</tissue>
    </source>
</reference>